<gene>
    <name evidence="8" type="ORF">PSON_ATCC_30995.1.T0150138</name>
</gene>
<feature type="binding site" evidence="5">
    <location>
        <position position="70"/>
    </location>
    <ligand>
        <name>ATP</name>
        <dbReference type="ChEBI" id="CHEBI:30616"/>
    </ligand>
</feature>
<evidence type="ECO:0000256" key="5">
    <source>
        <dbReference type="PROSITE-ProRule" id="PRU10141"/>
    </source>
</evidence>
<dbReference type="PROSITE" id="PS50011">
    <property type="entry name" value="PROTEIN_KINASE_DOM"/>
    <property type="match status" value="1"/>
</dbReference>
<dbReference type="OrthoDB" id="248923at2759"/>
<dbReference type="InterPro" id="IPR045269">
    <property type="entry name" value="Atg1-like"/>
</dbReference>
<keyword evidence="4 5" id="KW-0067">ATP-binding</keyword>
<dbReference type="FunFam" id="3.30.200.20:FF:001587">
    <property type="entry name" value="Uncharacterized protein"/>
    <property type="match status" value="1"/>
</dbReference>
<dbReference type="PANTHER" id="PTHR24348">
    <property type="entry name" value="SERINE/THREONINE-PROTEIN KINASE UNC-51-RELATED"/>
    <property type="match status" value="1"/>
</dbReference>
<reference evidence="8" key="1">
    <citation type="submission" date="2021-01" db="EMBL/GenBank/DDBJ databases">
        <authorList>
            <consortium name="Genoscope - CEA"/>
            <person name="William W."/>
        </authorList>
    </citation>
    <scope>NUCLEOTIDE SEQUENCE</scope>
</reference>
<dbReference type="InterPro" id="IPR000719">
    <property type="entry name" value="Prot_kinase_dom"/>
</dbReference>
<dbReference type="InterPro" id="IPR008271">
    <property type="entry name" value="Ser/Thr_kinase_AS"/>
</dbReference>
<keyword evidence="2 5" id="KW-0547">Nucleotide-binding</keyword>
<dbReference type="AlphaFoldDB" id="A0A8S1L8F0"/>
<evidence type="ECO:0000313" key="8">
    <source>
        <dbReference type="EMBL" id="CAD8061116.1"/>
    </source>
</evidence>
<evidence type="ECO:0000256" key="2">
    <source>
        <dbReference type="ARBA" id="ARBA00022741"/>
    </source>
</evidence>
<dbReference type="GO" id="GO:0005524">
    <property type="term" value="F:ATP binding"/>
    <property type="evidence" value="ECO:0007669"/>
    <property type="project" value="UniProtKB-UniRule"/>
</dbReference>
<dbReference type="GO" id="GO:0000045">
    <property type="term" value="P:autophagosome assembly"/>
    <property type="evidence" value="ECO:0007669"/>
    <property type="project" value="TreeGrafter"/>
</dbReference>
<evidence type="ECO:0000256" key="4">
    <source>
        <dbReference type="ARBA" id="ARBA00022840"/>
    </source>
</evidence>
<evidence type="ECO:0000256" key="6">
    <source>
        <dbReference type="SAM" id="MobiDB-lite"/>
    </source>
</evidence>
<dbReference type="GO" id="GO:0000407">
    <property type="term" value="C:phagophore assembly site"/>
    <property type="evidence" value="ECO:0007669"/>
    <property type="project" value="TreeGrafter"/>
</dbReference>
<dbReference type="EMBL" id="CAJJDN010000015">
    <property type="protein sequence ID" value="CAD8061116.1"/>
    <property type="molecule type" value="Genomic_DNA"/>
</dbReference>
<proteinExistence type="predicted"/>
<feature type="domain" description="Protein kinase" evidence="7">
    <location>
        <begin position="40"/>
        <end position="294"/>
    </location>
</feature>
<evidence type="ECO:0000259" key="7">
    <source>
        <dbReference type="PROSITE" id="PS50011"/>
    </source>
</evidence>
<dbReference type="InterPro" id="IPR017441">
    <property type="entry name" value="Protein_kinase_ATP_BS"/>
</dbReference>
<feature type="compositionally biased region" description="Low complexity" evidence="6">
    <location>
        <begin position="339"/>
        <end position="349"/>
    </location>
</feature>
<feature type="region of interest" description="Disordered" evidence="6">
    <location>
        <begin position="339"/>
        <end position="383"/>
    </location>
</feature>
<dbReference type="PANTHER" id="PTHR24348:SF22">
    <property type="entry name" value="NON-SPECIFIC SERINE_THREONINE PROTEIN KINASE"/>
    <property type="match status" value="1"/>
</dbReference>
<dbReference type="GO" id="GO:0005829">
    <property type="term" value="C:cytosol"/>
    <property type="evidence" value="ECO:0007669"/>
    <property type="project" value="TreeGrafter"/>
</dbReference>
<dbReference type="GO" id="GO:0005776">
    <property type="term" value="C:autophagosome"/>
    <property type="evidence" value="ECO:0007669"/>
    <property type="project" value="TreeGrafter"/>
</dbReference>
<evidence type="ECO:0000313" key="9">
    <source>
        <dbReference type="Proteomes" id="UP000692954"/>
    </source>
</evidence>
<dbReference type="PROSITE" id="PS00108">
    <property type="entry name" value="PROTEIN_KINASE_ST"/>
    <property type="match status" value="1"/>
</dbReference>
<sequence length="626" mass="72581">MMRRPRFLSPQERVKSPPAHVNLQIPRKQSLLMQTGPYVFDCSQVIGKGQYSVVYKGYEQNKPNQLVAVKVITIQANNPIQMYMIENEINTLKLLDSPHILKLLYHHQNNKTVFLVTEFCNKGDLLQKLQRSLISEEEALQFTLQIAKALQTIHQHNIMHGDIKSANILLSDRCVLADFGFAQKIDQAQQTFIIGTPLYMAPEVLFDNDINCKADMWSLGCVLYEMVYGQSPFYSENNDILKITLQKFKEHGKLQFPNTGVSKKVQALILFLIKVDPTQRLTASDTVSLLEPSNVNQQIKLNENQKQIKKELLNVDEKDAIQIFQEQQQTNLNEINVNSNSQQNQTSVQEIQSNSDNQKISGGNNSQDEHRRSSKNSNSSAKRKKFLQQMNNINSRNVNQQINNTPTQQTQQQNTQTSDLKMVPQKNIQYQQQTNSNQNNNNHTINNNNINNNTNNNTNNNINNNNNPGNKTISLLDLVNYFYKVYQLILNGKELKLAFIYLKLVNIYYLAYLEEQSKQQKKVIFVSCQNDYFELEREIKNKQPHWLKEEEFQKIFHSKFILTQDFLRYSLNYLNKAAVDQQQDEKITEKIKKTLQIIQILVSNERSSALQLDQQIIRLHRLNSKV</sequence>
<dbReference type="PROSITE" id="PS00107">
    <property type="entry name" value="PROTEIN_KINASE_ATP"/>
    <property type="match status" value="1"/>
</dbReference>
<feature type="compositionally biased region" description="Polar residues" evidence="6">
    <location>
        <begin position="350"/>
        <end position="366"/>
    </location>
</feature>
<name>A0A8S1L8F0_9CILI</name>
<dbReference type="FunFam" id="1.10.510.10:FF:001744">
    <property type="entry name" value="Uncharacterized protein"/>
    <property type="match status" value="1"/>
</dbReference>
<keyword evidence="1" id="KW-0808">Transferase</keyword>
<comment type="caution">
    <text evidence="8">The sequence shown here is derived from an EMBL/GenBank/DDBJ whole genome shotgun (WGS) entry which is preliminary data.</text>
</comment>
<protein>
    <recommendedName>
        <fullName evidence="7">Protein kinase domain-containing protein</fullName>
    </recommendedName>
</protein>
<dbReference type="GO" id="GO:0004674">
    <property type="term" value="F:protein serine/threonine kinase activity"/>
    <property type="evidence" value="ECO:0007669"/>
    <property type="project" value="InterPro"/>
</dbReference>
<evidence type="ECO:0000256" key="1">
    <source>
        <dbReference type="ARBA" id="ARBA00022679"/>
    </source>
</evidence>
<dbReference type="SMART" id="SM00220">
    <property type="entry name" value="S_TKc"/>
    <property type="match status" value="1"/>
</dbReference>
<dbReference type="Proteomes" id="UP000692954">
    <property type="component" value="Unassembled WGS sequence"/>
</dbReference>
<feature type="region of interest" description="Disordered" evidence="6">
    <location>
        <begin position="435"/>
        <end position="466"/>
    </location>
</feature>
<organism evidence="8 9">
    <name type="scientific">Paramecium sonneborni</name>
    <dbReference type="NCBI Taxonomy" id="65129"/>
    <lineage>
        <taxon>Eukaryota</taxon>
        <taxon>Sar</taxon>
        <taxon>Alveolata</taxon>
        <taxon>Ciliophora</taxon>
        <taxon>Intramacronucleata</taxon>
        <taxon>Oligohymenophorea</taxon>
        <taxon>Peniculida</taxon>
        <taxon>Parameciidae</taxon>
        <taxon>Paramecium</taxon>
    </lineage>
</organism>
<dbReference type="GO" id="GO:0010506">
    <property type="term" value="P:regulation of autophagy"/>
    <property type="evidence" value="ECO:0007669"/>
    <property type="project" value="InterPro"/>
</dbReference>
<evidence type="ECO:0000256" key="3">
    <source>
        <dbReference type="ARBA" id="ARBA00022777"/>
    </source>
</evidence>
<dbReference type="Pfam" id="PF00069">
    <property type="entry name" value="Pkinase"/>
    <property type="match status" value="1"/>
</dbReference>
<dbReference type="GO" id="GO:0016020">
    <property type="term" value="C:membrane"/>
    <property type="evidence" value="ECO:0007669"/>
    <property type="project" value="TreeGrafter"/>
</dbReference>
<keyword evidence="9" id="KW-1185">Reference proteome</keyword>
<keyword evidence="3" id="KW-0418">Kinase</keyword>
<accession>A0A8S1L8F0</accession>